<protein>
    <submittedName>
        <fullName evidence="1">Uncharacterized protein</fullName>
    </submittedName>
</protein>
<name>A0ABR3A7Y4_9AGAR</name>
<dbReference type="EMBL" id="JBBXMP010000012">
    <property type="protein sequence ID" value="KAL0069434.1"/>
    <property type="molecule type" value="Genomic_DNA"/>
</dbReference>
<sequence>MHDLICAPTPRSLNDTIFLFSYIGNLNTIRNCRISRVKGGLLASSETKVRTSVGCVSMDVDFDSNSRSLQLKTYLMEDDEDSLTTVIEETNDLHSPSRYLVNRFVDLPFSFPGLHFRIPVDEWVWRVRHTGPDQDNPKLLITDPSMPKWILLYVAYYPKTRHHEIIKPNSSGKLSSIADFERASPTQRDWANGFILSISPEAMEIQHFVELALTVVLIFVASSIGEMY</sequence>
<dbReference type="Proteomes" id="UP001437256">
    <property type="component" value="Unassembled WGS sequence"/>
</dbReference>
<reference evidence="1 2" key="1">
    <citation type="submission" date="2024-05" db="EMBL/GenBank/DDBJ databases">
        <title>A draft genome resource for the thread blight pathogen Marasmius tenuissimus strain MS-2.</title>
        <authorList>
            <person name="Yulfo-Soto G.E."/>
            <person name="Baruah I.K."/>
            <person name="Amoako-Attah I."/>
            <person name="Bukari Y."/>
            <person name="Meinhardt L.W."/>
            <person name="Bailey B.A."/>
            <person name="Cohen S.P."/>
        </authorList>
    </citation>
    <scope>NUCLEOTIDE SEQUENCE [LARGE SCALE GENOMIC DNA]</scope>
    <source>
        <strain evidence="1 2">MS-2</strain>
    </source>
</reference>
<organism evidence="1 2">
    <name type="scientific">Marasmius tenuissimus</name>
    <dbReference type="NCBI Taxonomy" id="585030"/>
    <lineage>
        <taxon>Eukaryota</taxon>
        <taxon>Fungi</taxon>
        <taxon>Dikarya</taxon>
        <taxon>Basidiomycota</taxon>
        <taxon>Agaricomycotina</taxon>
        <taxon>Agaricomycetes</taxon>
        <taxon>Agaricomycetidae</taxon>
        <taxon>Agaricales</taxon>
        <taxon>Marasmiineae</taxon>
        <taxon>Marasmiaceae</taxon>
        <taxon>Marasmius</taxon>
    </lineage>
</organism>
<proteinExistence type="predicted"/>
<accession>A0ABR3A7Y4</accession>
<keyword evidence="2" id="KW-1185">Reference proteome</keyword>
<comment type="caution">
    <text evidence="1">The sequence shown here is derived from an EMBL/GenBank/DDBJ whole genome shotgun (WGS) entry which is preliminary data.</text>
</comment>
<gene>
    <name evidence="1" type="ORF">AAF712_003459</name>
</gene>
<evidence type="ECO:0000313" key="1">
    <source>
        <dbReference type="EMBL" id="KAL0069434.1"/>
    </source>
</evidence>
<evidence type="ECO:0000313" key="2">
    <source>
        <dbReference type="Proteomes" id="UP001437256"/>
    </source>
</evidence>